<sequence length="82" mass="9672">FWNASLGIDVSKNSDIAKIKEYVLSNKRENIIFGRKIQKLQKRYAEIIFSDDPRIRASLQHIYLNLYNMYITYCFSGYNSSP</sequence>
<dbReference type="Proteomes" id="UP000789375">
    <property type="component" value="Unassembled WGS sequence"/>
</dbReference>
<organism evidence="1 2">
    <name type="scientific">Funneliformis mosseae</name>
    <name type="common">Endomycorrhizal fungus</name>
    <name type="synonym">Glomus mosseae</name>
    <dbReference type="NCBI Taxonomy" id="27381"/>
    <lineage>
        <taxon>Eukaryota</taxon>
        <taxon>Fungi</taxon>
        <taxon>Fungi incertae sedis</taxon>
        <taxon>Mucoromycota</taxon>
        <taxon>Glomeromycotina</taxon>
        <taxon>Glomeromycetes</taxon>
        <taxon>Glomerales</taxon>
        <taxon>Glomeraceae</taxon>
        <taxon>Funneliformis</taxon>
    </lineage>
</organism>
<feature type="non-terminal residue" evidence="1">
    <location>
        <position position="1"/>
    </location>
</feature>
<keyword evidence="2" id="KW-1185">Reference proteome</keyword>
<feature type="non-terminal residue" evidence="1">
    <location>
        <position position="82"/>
    </location>
</feature>
<gene>
    <name evidence="1" type="ORF">FMOSSE_LOCUS16142</name>
</gene>
<name>A0A9N9INU3_FUNMO</name>
<proteinExistence type="predicted"/>
<evidence type="ECO:0000313" key="2">
    <source>
        <dbReference type="Proteomes" id="UP000789375"/>
    </source>
</evidence>
<dbReference type="EMBL" id="CAJVPP010020617">
    <property type="protein sequence ID" value="CAG8740863.1"/>
    <property type="molecule type" value="Genomic_DNA"/>
</dbReference>
<reference evidence="1" key="1">
    <citation type="submission" date="2021-06" db="EMBL/GenBank/DDBJ databases">
        <authorList>
            <person name="Kallberg Y."/>
            <person name="Tangrot J."/>
            <person name="Rosling A."/>
        </authorList>
    </citation>
    <scope>NUCLEOTIDE SEQUENCE</scope>
    <source>
        <strain evidence="1">87-6 pot B 2015</strain>
    </source>
</reference>
<accession>A0A9N9INU3</accession>
<protein>
    <submittedName>
        <fullName evidence="1">14614_t:CDS:1</fullName>
    </submittedName>
</protein>
<dbReference type="AlphaFoldDB" id="A0A9N9INU3"/>
<evidence type="ECO:0000313" key="1">
    <source>
        <dbReference type="EMBL" id="CAG8740863.1"/>
    </source>
</evidence>
<comment type="caution">
    <text evidence="1">The sequence shown here is derived from an EMBL/GenBank/DDBJ whole genome shotgun (WGS) entry which is preliminary data.</text>
</comment>